<evidence type="ECO:0000313" key="2">
    <source>
        <dbReference type="EMBL" id="KAK1771712.1"/>
    </source>
</evidence>
<comment type="caution">
    <text evidence="2">The sequence shown here is derived from an EMBL/GenBank/DDBJ whole genome shotgun (WGS) entry which is preliminary data.</text>
</comment>
<dbReference type="GeneID" id="85312751"/>
<dbReference type="RefSeq" id="XP_060287925.1">
    <property type="nucleotide sequence ID" value="XM_060429564.1"/>
</dbReference>
<dbReference type="PANTHER" id="PTHR43233:SF1">
    <property type="entry name" value="FAMILY N-ACETYLTRANSFERASE, PUTATIVE (AFU_ORTHOLOGUE AFUA_6G03350)-RELATED"/>
    <property type="match status" value="1"/>
</dbReference>
<dbReference type="GO" id="GO:0016747">
    <property type="term" value="F:acyltransferase activity, transferring groups other than amino-acyl groups"/>
    <property type="evidence" value="ECO:0007669"/>
    <property type="project" value="InterPro"/>
</dbReference>
<keyword evidence="3" id="KW-1185">Reference proteome</keyword>
<dbReference type="AlphaFoldDB" id="A0AAJ0CAH9"/>
<protein>
    <recommendedName>
        <fullName evidence="1">N-acetyltransferase domain-containing protein</fullName>
    </recommendedName>
</protein>
<proteinExistence type="predicted"/>
<dbReference type="Proteomes" id="UP001244011">
    <property type="component" value="Unassembled WGS sequence"/>
</dbReference>
<evidence type="ECO:0000259" key="1">
    <source>
        <dbReference type="PROSITE" id="PS51186"/>
    </source>
</evidence>
<dbReference type="InterPro" id="IPR000182">
    <property type="entry name" value="GNAT_dom"/>
</dbReference>
<dbReference type="Gene3D" id="3.40.630.30">
    <property type="match status" value="1"/>
</dbReference>
<dbReference type="PROSITE" id="PS51186">
    <property type="entry name" value="GNAT"/>
    <property type="match status" value="1"/>
</dbReference>
<organism evidence="2 3">
    <name type="scientific">Phialemonium atrogriseum</name>
    <dbReference type="NCBI Taxonomy" id="1093897"/>
    <lineage>
        <taxon>Eukaryota</taxon>
        <taxon>Fungi</taxon>
        <taxon>Dikarya</taxon>
        <taxon>Ascomycota</taxon>
        <taxon>Pezizomycotina</taxon>
        <taxon>Sordariomycetes</taxon>
        <taxon>Sordariomycetidae</taxon>
        <taxon>Cephalothecales</taxon>
        <taxon>Cephalothecaceae</taxon>
        <taxon>Phialemonium</taxon>
    </lineage>
</organism>
<gene>
    <name evidence="2" type="ORF">QBC33DRAFT_554876</name>
</gene>
<accession>A0AAJ0CAH9</accession>
<name>A0AAJ0CAH9_9PEZI</name>
<evidence type="ECO:0000313" key="3">
    <source>
        <dbReference type="Proteomes" id="UP001244011"/>
    </source>
</evidence>
<dbReference type="Pfam" id="PF00583">
    <property type="entry name" value="Acetyltransf_1"/>
    <property type="match status" value="1"/>
</dbReference>
<dbReference type="PANTHER" id="PTHR43233">
    <property type="entry name" value="FAMILY N-ACETYLTRANSFERASE, PUTATIVE (AFU_ORTHOLOGUE AFUA_6G03350)-RELATED"/>
    <property type="match status" value="1"/>
</dbReference>
<feature type="domain" description="N-acetyltransferase" evidence="1">
    <location>
        <begin position="28"/>
        <end position="172"/>
    </location>
</feature>
<dbReference type="EMBL" id="MU838998">
    <property type="protein sequence ID" value="KAK1771712.1"/>
    <property type="molecule type" value="Genomic_DNA"/>
</dbReference>
<reference evidence="2" key="1">
    <citation type="submission" date="2023-06" db="EMBL/GenBank/DDBJ databases">
        <title>Genome-scale phylogeny and comparative genomics of the fungal order Sordariales.</title>
        <authorList>
            <consortium name="Lawrence Berkeley National Laboratory"/>
            <person name="Hensen N."/>
            <person name="Bonometti L."/>
            <person name="Westerberg I."/>
            <person name="Brannstrom I.O."/>
            <person name="Guillou S."/>
            <person name="Cros-Aarteil S."/>
            <person name="Calhoun S."/>
            <person name="Haridas S."/>
            <person name="Kuo A."/>
            <person name="Mondo S."/>
            <person name="Pangilinan J."/>
            <person name="Riley R."/>
            <person name="Labutti K."/>
            <person name="Andreopoulos B."/>
            <person name="Lipzen A."/>
            <person name="Chen C."/>
            <person name="Yanf M."/>
            <person name="Daum C."/>
            <person name="Ng V."/>
            <person name="Clum A."/>
            <person name="Steindorff A."/>
            <person name="Ohm R."/>
            <person name="Martin F."/>
            <person name="Silar P."/>
            <person name="Natvig D."/>
            <person name="Lalanne C."/>
            <person name="Gautier V."/>
            <person name="Ament-Velasquez S.L."/>
            <person name="Kruys A."/>
            <person name="Hutchinson M.I."/>
            <person name="Powell A.J."/>
            <person name="Barry K."/>
            <person name="Miller A.N."/>
            <person name="Grigoriev I.V."/>
            <person name="Debuchy R."/>
            <person name="Gladieux P."/>
            <person name="Thoren M.H."/>
            <person name="Johannesson H."/>
        </authorList>
    </citation>
    <scope>NUCLEOTIDE SEQUENCE</scope>
    <source>
        <strain evidence="2">8032-3</strain>
    </source>
</reference>
<dbReference type="CDD" id="cd04301">
    <property type="entry name" value="NAT_SF"/>
    <property type="match status" value="1"/>
</dbReference>
<sequence>MLPESELKTWHRHVNGVKYICSTDPKLVQLDALNAALESDLLWWAKALPEAQLKKIVEYSLCLGLYREKSDPPGNAQEDPNIEMVGFARVVTDYVTIGYLTDVYVLEEHQRMGLGRWLIDCLDEGISKWPEMRGFLLLTSDPHAVKLYEKALGARDLRKTSPDLILMEKPGVRGSKKHA</sequence>
<dbReference type="InterPro" id="IPR016181">
    <property type="entry name" value="Acyl_CoA_acyltransferase"/>
</dbReference>
<dbReference type="SUPFAM" id="SSF55729">
    <property type="entry name" value="Acyl-CoA N-acyltransferases (Nat)"/>
    <property type="match status" value="1"/>
</dbReference>
<dbReference type="InterPro" id="IPR053144">
    <property type="entry name" value="Acetyltransferase_Butenolide"/>
</dbReference>